<gene>
    <name evidence="1" type="ORF">JKL49_07315</name>
</gene>
<accession>A0A974S9T4</accession>
<sequence>MLSTYDGLAAKPDAVRASVSDRKDEAGLERVGRVALAPTLVAKNTAEWMTPTERTTLLREIDAQLCFELSERYEIAAPTAPPTPRCAPCSAMCAPRAA</sequence>
<protein>
    <submittedName>
        <fullName evidence="1">DUF3313 family protein</fullName>
    </submittedName>
</protein>
<name>A0A974S9T4_9CAUL</name>
<dbReference type="InterPro" id="IPR021747">
    <property type="entry name" value="DUF3313"/>
</dbReference>
<dbReference type="EMBL" id="CP068570">
    <property type="protein sequence ID" value="QQZ51003.1"/>
    <property type="molecule type" value="Genomic_DNA"/>
</dbReference>
<proteinExistence type="predicted"/>
<dbReference type="AlphaFoldDB" id="A0A974S9T4"/>
<organism evidence="1">
    <name type="scientific">Phenylobacterium glaciei</name>
    <dbReference type="NCBI Taxonomy" id="2803784"/>
    <lineage>
        <taxon>Bacteria</taxon>
        <taxon>Pseudomonadati</taxon>
        <taxon>Pseudomonadota</taxon>
        <taxon>Alphaproteobacteria</taxon>
        <taxon>Caulobacterales</taxon>
        <taxon>Caulobacteraceae</taxon>
        <taxon>Phenylobacterium</taxon>
    </lineage>
</organism>
<dbReference type="Pfam" id="PF11769">
    <property type="entry name" value="DUF3313"/>
    <property type="match status" value="1"/>
</dbReference>
<reference evidence="1" key="1">
    <citation type="submission" date="2021-01" db="EMBL/GenBank/DDBJ databases">
        <title>Genome sequence of Phenylobacterium sp. 20VBR1 isolated from a valley glaceir, Ny-Alesund, Svalbard.</title>
        <authorList>
            <person name="Thomas F.A."/>
            <person name="Krishnan K.P."/>
            <person name="Sinha R.K."/>
        </authorList>
    </citation>
    <scope>NUCLEOTIDE SEQUENCE</scope>
    <source>
        <strain evidence="1">20VBR1</strain>
    </source>
</reference>
<evidence type="ECO:0000313" key="1">
    <source>
        <dbReference type="EMBL" id="QQZ51003.1"/>
    </source>
</evidence>